<keyword evidence="3" id="KW-1185">Reference proteome</keyword>
<dbReference type="AlphaFoldDB" id="A0AAV4SEG4"/>
<reference evidence="2 3" key="1">
    <citation type="submission" date="2021-06" db="EMBL/GenBank/DDBJ databases">
        <title>Caerostris darwini draft genome.</title>
        <authorList>
            <person name="Kono N."/>
            <person name="Arakawa K."/>
        </authorList>
    </citation>
    <scope>NUCLEOTIDE SEQUENCE [LARGE SCALE GENOMIC DNA]</scope>
</reference>
<evidence type="ECO:0000256" key="1">
    <source>
        <dbReference type="SAM" id="MobiDB-lite"/>
    </source>
</evidence>
<evidence type="ECO:0000313" key="3">
    <source>
        <dbReference type="Proteomes" id="UP001054837"/>
    </source>
</evidence>
<accession>A0AAV4SEG4</accession>
<protein>
    <submittedName>
        <fullName evidence="2">Uncharacterized protein</fullName>
    </submittedName>
</protein>
<comment type="caution">
    <text evidence="2">The sequence shown here is derived from an EMBL/GenBank/DDBJ whole genome shotgun (WGS) entry which is preliminary data.</text>
</comment>
<sequence>MEYFYEYREFTYSSNVWPAAKQTTDIKNTFLHKNVEQNAYNIVEHIHGKPTEQLSEWSWEADELFLRHAIIQTERLRGSLIKHEMNMMANRSLANPGDSLHASGLPHQSSNKQ</sequence>
<organism evidence="2 3">
    <name type="scientific">Caerostris darwini</name>
    <dbReference type="NCBI Taxonomy" id="1538125"/>
    <lineage>
        <taxon>Eukaryota</taxon>
        <taxon>Metazoa</taxon>
        <taxon>Ecdysozoa</taxon>
        <taxon>Arthropoda</taxon>
        <taxon>Chelicerata</taxon>
        <taxon>Arachnida</taxon>
        <taxon>Araneae</taxon>
        <taxon>Araneomorphae</taxon>
        <taxon>Entelegynae</taxon>
        <taxon>Araneoidea</taxon>
        <taxon>Araneidae</taxon>
        <taxon>Caerostris</taxon>
    </lineage>
</organism>
<evidence type="ECO:0000313" key="2">
    <source>
        <dbReference type="EMBL" id="GIY30845.1"/>
    </source>
</evidence>
<feature type="region of interest" description="Disordered" evidence="1">
    <location>
        <begin position="92"/>
        <end position="113"/>
    </location>
</feature>
<dbReference type="Proteomes" id="UP001054837">
    <property type="component" value="Unassembled WGS sequence"/>
</dbReference>
<proteinExistence type="predicted"/>
<gene>
    <name evidence="2" type="ORF">CDAR_471571</name>
</gene>
<name>A0AAV4SEG4_9ARAC</name>
<dbReference type="EMBL" id="BPLQ01007561">
    <property type="protein sequence ID" value="GIY30845.1"/>
    <property type="molecule type" value="Genomic_DNA"/>
</dbReference>